<feature type="region of interest" description="Disordered" evidence="1">
    <location>
        <begin position="443"/>
        <end position="485"/>
    </location>
</feature>
<feature type="region of interest" description="Disordered" evidence="1">
    <location>
        <begin position="508"/>
        <end position="558"/>
    </location>
</feature>
<organism evidence="3 4">
    <name type="scientific">Actinomadura physcomitrii</name>
    <dbReference type="NCBI Taxonomy" id="2650748"/>
    <lineage>
        <taxon>Bacteria</taxon>
        <taxon>Bacillati</taxon>
        <taxon>Actinomycetota</taxon>
        <taxon>Actinomycetes</taxon>
        <taxon>Streptosporangiales</taxon>
        <taxon>Thermomonosporaceae</taxon>
        <taxon>Actinomadura</taxon>
    </lineage>
</organism>
<dbReference type="CDD" id="cd00093">
    <property type="entry name" value="HTH_XRE"/>
    <property type="match status" value="1"/>
</dbReference>
<dbReference type="Gene3D" id="1.25.40.10">
    <property type="entry name" value="Tetratricopeptide repeat domain"/>
    <property type="match status" value="1"/>
</dbReference>
<evidence type="ECO:0000259" key="2">
    <source>
        <dbReference type="PROSITE" id="PS50943"/>
    </source>
</evidence>
<evidence type="ECO:0000313" key="4">
    <source>
        <dbReference type="Proteomes" id="UP000462055"/>
    </source>
</evidence>
<evidence type="ECO:0000313" key="3">
    <source>
        <dbReference type="EMBL" id="MVZ99053.1"/>
    </source>
</evidence>
<gene>
    <name evidence="3" type="ORF">F8568_001350</name>
</gene>
<feature type="domain" description="HTH cro/C1-type" evidence="2">
    <location>
        <begin position="126"/>
        <end position="173"/>
    </location>
</feature>
<dbReference type="GO" id="GO:0003677">
    <property type="term" value="F:DNA binding"/>
    <property type="evidence" value="ECO:0007669"/>
    <property type="project" value="InterPro"/>
</dbReference>
<proteinExistence type="predicted"/>
<keyword evidence="4" id="KW-1185">Reference proteome</keyword>
<feature type="compositionally biased region" description="Low complexity" evidence="1">
    <location>
        <begin position="444"/>
        <end position="467"/>
    </location>
</feature>
<feature type="compositionally biased region" description="Low complexity" evidence="1">
    <location>
        <begin position="542"/>
        <end position="552"/>
    </location>
</feature>
<dbReference type="SUPFAM" id="SSF48452">
    <property type="entry name" value="TPR-like"/>
    <property type="match status" value="1"/>
</dbReference>
<feature type="region of interest" description="Disordered" evidence="1">
    <location>
        <begin position="80"/>
        <end position="115"/>
    </location>
</feature>
<accession>A0A6I4M3Z7</accession>
<dbReference type="PROSITE" id="PS50943">
    <property type="entry name" value="HTH_CROC1"/>
    <property type="match status" value="1"/>
</dbReference>
<dbReference type="SUPFAM" id="SSF47413">
    <property type="entry name" value="lambda repressor-like DNA-binding domains"/>
    <property type="match status" value="1"/>
</dbReference>
<name>A0A6I4M3Z7_9ACTN</name>
<dbReference type="Gene3D" id="1.10.260.40">
    <property type="entry name" value="lambda repressor-like DNA-binding domains"/>
    <property type="match status" value="1"/>
</dbReference>
<dbReference type="EMBL" id="WBMS02000001">
    <property type="protein sequence ID" value="MVZ99053.1"/>
    <property type="molecule type" value="Genomic_DNA"/>
</dbReference>
<reference evidence="3" key="1">
    <citation type="submission" date="2019-12" db="EMBL/GenBank/DDBJ databases">
        <title>Actinomadura physcomitrii sp. nov., a novel actinomycete isolated from moss [Physcomitrium sphaericum (Ludw) Fuernr].</title>
        <authorList>
            <person name="Zhuang X."/>
        </authorList>
    </citation>
    <scope>NUCLEOTIDE SEQUENCE [LARGE SCALE GENOMIC DNA]</scope>
    <source>
        <strain evidence="3">LD22</strain>
    </source>
</reference>
<dbReference type="InterPro" id="IPR011990">
    <property type="entry name" value="TPR-like_helical_dom_sf"/>
</dbReference>
<dbReference type="Pfam" id="PF13560">
    <property type="entry name" value="HTH_31"/>
    <property type="match status" value="1"/>
</dbReference>
<dbReference type="InterPro" id="IPR010982">
    <property type="entry name" value="Lambda_DNA-bd_dom_sf"/>
</dbReference>
<dbReference type="Proteomes" id="UP000462055">
    <property type="component" value="Unassembled WGS sequence"/>
</dbReference>
<comment type="caution">
    <text evidence="3">The sequence shown here is derived from an EMBL/GenBank/DDBJ whole genome shotgun (WGS) entry which is preliminary data.</text>
</comment>
<feature type="compositionally biased region" description="Basic residues" evidence="1">
    <location>
        <begin position="531"/>
        <end position="541"/>
    </location>
</feature>
<sequence length="558" mass="59303">MEMIVPSATSASTICPRNSAARSGATFVSVTAVPPAGSATKVAVLSASRRGVVCIEYSRSLHGLGGTADSTHLDLVCSQRRANPPPATRGGSMTTSPPPRPGRGPGRPAKPLNPSASLLAHLGAELRRARLQRGLTLIRLGELTGYSWQHLGNVERGRVVPTENVVLACERALSAGGRLASLLPGVIREQAAQRHAREAARHHADPAPEEDIDWSRLAAAAARPSAVTVDMVAELEAITDRQRRLYHELTSAQMSVPVEAHLGLLIALLGNASSTALRHRIASAAGEAAGFAGWIWHDLGDPHKSALYYRTARDLFPEAGNPALASYISGYQALASEAEGHADDAVHHARQALDTAPKATTRLTLSWLSALTAGTLAATGRRDGSLALLHQEEEHFDAAQDREEWMYEFDRTALADYRGQCHLRLGHAKEAITAFSEDWPCSRPPANGAAPRSPSASPKPTSATAGSTRPPTPHTARWRSSPPAGRCRGCGGYDGSAIFCATADTTGRQTRWTSTSRPGSRSRSDPDPRRPGRRGHHRLGRRPGPAGRCCRLLAGGPT</sequence>
<protein>
    <submittedName>
        <fullName evidence="3">Helix-turn-helix domain-containing protein</fullName>
    </submittedName>
</protein>
<dbReference type="SMART" id="SM00530">
    <property type="entry name" value="HTH_XRE"/>
    <property type="match status" value="1"/>
</dbReference>
<dbReference type="InterPro" id="IPR001387">
    <property type="entry name" value="Cro/C1-type_HTH"/>
</dbReference>
<dbReference type="AlphaFoldDB" id="A0A6I4M3Z7"/>
<evidence type="ECO:0000256" key="1">
    <source>
        <dbReference type="SAM" id="MobiDB-lite"/>
    </source>
</evidence>